<dbReference type="AlphaFoldDB" id="A0A1F5SH32"/>
<evidence type="ECO:0000256" key="1">
    <source>
        <dbReference type="ARBA" id="ARBA00007867"/>
    </source>
</evidence>
<evidence type="ECO:0000256" key="5">
    <source>
        <dbReference type="SAM" id="Phobius"/>
    </source>
</evidence>
<name>A0A1F5SH32_9BACT</name>
<dbReference type="InterPro" id="IPR030374">
    <property type="entry name" value="PABS"/>
</dbReference>
<dbReference type="GO" id="GO:0010487">
    <property type="term" value="F:thermospermine synthase activity"/>
    <property type="evidence" value="ECO:0007669"/>
    <property type="project" value="TreeGrafter"/>
</dbReference>
<sequence length="492" mass="54767">MKIVLEVILFITGAAGMIFEIAGARVLAPYLGTSLVVWTSLIGIILGSLSFGYLIGGKLADRRQDIKVLAAVLGAAAFFVGLTASGKDIFLVLLDSLALTVNSGSILAAIVLFAPGSAFLGMATPYAVRLKLRSLDKSGGVVGRLYAISTIGSIAGTFAAGFWLIPYFGTTMVLWVLALILALTALIISGRRFWIEKISILAVASIIFYSGSLAVTAYPGMADVDTAYNRYWIYERDYEGRSIRVIKTDPFGTQAAVYTDNPDEIVFDYLKFFHVAEHFHPRADRALLVGGGIFTFPRDYILRNPDSEMDVVELDGRLIDLAREHFYYRDDPRIGVFHEDGRIFLNRNKTVYDHIYLDAFNSHISIPFQLTTREAVQKIHDSLSDDGVVVLNLISAFRGDKGKFLRAELATYKEIFPQVFLFAVHKGSDPAERQNLILIATKKTEKILFYSDDQEINDSLENIWTEELDSDLPVLTDDYAPVDFYTKEMMFK</sequence>
<feature type="active site" description="Proton acceptor" evidence="4">
    <location>
        <position position="358"/>
    </location>
</feature>
<evidence type="ECO:0000256" key="3">
    <source>
        <dbReference type="ARBA" id="ARBA00023115"/>
    </source>
</evidence>
<comment type="caution">
    <text evidence="7">The sequence shown here is derived from an EMBL/GenBank/DDBJ whole genome shotgun (WGS) entry which is preliminary data.</text>
</comment>
<evidence type="ECO:0000313" key="8">
    <source>
        <dbReference type="Proteomes" id="UP000178367"/>
    </source>
</evidence>
<feature type="transmembrane region" description="Helical" evidence="5">
    <location>
        <begin position="68"/>
        <end position="86"/>
    </location>
</feature>
<feature type="transmembrane region" description="Helical" evidence="5">
    <location>
        <begin position="200"/>
        <end position="221"/>
    </location>
</feature>
<protein>
    <recommendedName>
        <fullName evidence="6">PABS domain-containing protein</fullName>
    </recommendedName>
</protein>
<organism evidence="7 8">
    <name type="scientific">Candidatus Falkowbacteria bacterium RIFOXYA2_FULL_47_19</name>
    <dbReference type="NCBI Taxonomy" id="1797994"/>
    <lineage>
        <taxon>Bacteria</taxon>
        <taxon>Candidatus Falkowiibacteriota</taxon>
    </lineage>
</organism>
<evidence type="ECO:0000256" key="4">
    <source>
        <dbReference type="PROSITE-ProRule" id="PRU00354"/>
    </source>
</evidence>
<feature type="transmembrane region" description="Helical" evidence="5">
    <location>
        <begin position="34"/>
        <end position="56"/>
    </location>
</feature>
<keyword evidence="5" id="KW-0472">Membrane</keyword>
<dbReference type="PROSITE" id="PS51006">
    <property type="entry name" value="PABS_2"/>
    <property type="match status" value="1"/>
</dbReference>
<comment type="similarity">
    <text evidence="1">Belongs to the spermidine/spermine synthase family.</text>
</comment>
<feature type="transmembrane region" description="Helical" evidence="5">
    <location>
        <begin position="7"/>
        <end position="28"/>
    </location>
</feature>
<dbReference type="SUPFAM" id="SSF53335">
    <property type="entry name" value="S-adenosyl-L-methionine-dependent methyltransferases"/>
    <property type="match status" value="1"/>
</dbReference>
<dbReference type="Proteomes" id="UP000178367">
    <property type="component" value="Unassembled WGS sequence"/>
</dbReference>
<dbReference type="PANTHER" id="PTHR43317">
    <property type="entry name" value="THERMOSPERMINE SYNTHASE ACAULIS5"/>
    <property type="match status" value="1"/>
</dbReference>
<evidence type="ECO:0000259" key="6">
    <source>
        <dbReference type="PROSITE" id="PS51006"/>
    </source>
</evidence>
<dbReference type="NCBIfam" id="NF037959">
    <property type="entry name" value="MFS_SpdSyn"/>
    <property type="match status" value="1"/>
</dbReference>
<accession>A0A1F5SH32</accession>
<feature type="domain" description="PABS" evidence="6">
    <location>
        <begin position="274"/>
        <end position="442"/>
    </location>
</feature>
<dbReference type="GO" id="GO:0006596">
    <property type="term" value="P:polyamine biosynthetic process"/>
    <property type="evidence" value="ECO:0007669"/>
    <property type="project" value="UniProtKB-UniRule"/>
</dbReference>
<keyword evidence="5" id="KW-1133">Transmembrane helix</keyword>
<feature type="transmembrane region" description="Helical" evidence="5">
    <location>
        <begin position="171"/>
        <end position="188"/>
    </location>
</feature>
<proteinExistence type="inferred from homology"/>
<keyword evidence="2 4" id="KW-0808">Transferase</keyword>
<dbReference type="PANTHER" id="PTHR43317:SF1">
    <property type="entry name" value="THERMOSPERMINE SYNTHASE ACAULIS5"/>
    <property type="match status" value="1"/>
</dbReference>
<dbReference type="CDD" id="cd02440">
    <property type="entry name" value="AdoMet_MTases"/>
    <property type="match status" value="1"/>
</dbReference>
<feature type="transmembrane region" description="Helical" evidence="5">
    <location>
        <begin position="106"/>
        <end position="124"/>
    </location>
</feature>
<keyword evidence="3 4" id="KW-0620">Polyamine biosynthesis</keyword>
<dbReference type="InterPro" id="IPR036259">
    <property type="entry name" value="MFS_trans_sf"/>
</dbReference>
<dbReference type="STRING" id="1797994.A2227_00950"/>
<dbReference type="InterPro" id="IPR029063">
    <property type="entry name" value="SAM-dependent_MTases_sf"/>
</dbReference>
<feature type="transmembrane region" description="Helical" evidence="5">
    <location>
        <begin position="145"/>
        <end position="165"/>
    </location>
</feature>
<keyword evidence="5" id="KW-0812">Transmembrane</keyword>
<dbReference type="Pfam" id="PF01564">
    <property type="entry name" value="Spermine_synth"/>
    <property type="match status" value="1"/>
</dbReference>
<evidence type="ECO:0000256" key="2">
    <source>
        <dbReference type="ARBA" id="ARBA00022679"/>
    </source>
</evidence>
<dbReference type="Gene3D" id="3.40.50.150">
    <property type="entry name" value="Vaccinia Virus protein VP39"/>
    <property type="match status" value="1"/>
</dbReference>
<dbReference type="EMBL" id="MFGB01000020">
    <property type="protein sequence ID" value="OGF25753.1"/>
    <property type="molecule type" value="Genomic_DNA"/>
</dbReference>
<dbReference type="Gene3D" id="1.20.1250.20">
    <property type="entry name" value="MFS general substrate transporter like domains"/>
    <property type="match status" value="1"/>
</dbReference>
<evidence type="ECO:0000313" key="7">
    <source>
        <dbReference type="EMBL" id="OGF25753.1"/>
    </source>
</evidence>
<reference evidence="7 8" key="1">
    <citation type="journal article" date="2016" name="Nat. Commun.">
        <title>Thousands of microbial genomes shed light on interconnected biogeochemical processes in an aquifer system.</title>
        <authorList>
            <person name="Anantharaman K."/>
            <person name="Brown C.T."/>
            <person name="Hug L.A."/>
            <person name="Sharon I."/>
            <person name="Castelle C.J."/>
            <person name="Probst A.J."/>
            <person name="Thomas B.C."/>
            <person name="Singh A."/>
            <person name="Wilkins M.J."/>
            <person name="Karaoz U."/>
            <person name="Brodie E.L."/>
            <person name="Williams K.H."/>
            <person name="Hubbard S.S."/>
            <person name="Banfield J.F."/>
        </authorList>
    </citation>
    <scope>NUCLEOTIDE SEQUENCE [LARGE SCALE GENOMIC DNA]</scope>
</reference>
<gene>
    <name evidence="7" type="ORF">A2227_00950</name>
</gene>